<feature type="active site" description="Proton donor" evidence="4">
    <location>
        <position position="151"/>
    </location>
</feature>
<evidence type="ECO:0000313" key="6">
    <source>
        <dbReference type="EMBL" id="GAA3746793.1"/>
    </source>
</evidence>
<dbReference type="InterPro" id="IPR041380">
    <property type="entry name" value="Acetyltransf_17"/>
</dbReference>
<evidence type="ECO:0000256" key="3">
    <source>
        <dbReference type="ARBA" id="ARBA00023315"/>
    </source>
</evidence>
<evidence type="ECO:0000256" key="1">
    <source>
        <dbReference type="ARBA" id="ARBA00009213"/>
    </source>
</evidence>
<dbReference type="Pfam" id="PF13530">
    <property type="entry name" value="SCP2_2"/>
    <property type="match status" value="1"/>
</dbReference>
<comment type="similarity">
    <text evidence="1 4">Belongs to the acetyltransferase Eis family.</text>
</comment>
<dbReference type="SUPFAM" id="SSF55729">
    <property type="entry name" value="Acyl-CoA N-acyltransferases (Nat)"/>
    <property type="match status" value="1"/>
</dbReference>
<feature type="binding site" evidence="4">
    <location>
        <begin position="110"/>
        <end position="112"/>
    </location>
    <ligand>
        <name>acetyl-CoA</name>
        <dbReference type="ChEBI" id="CHEBI:57288"/>
    </ligand>
</feature>
<dbReference type="InterPro" id="IPR036527">
    <property type="entry name" value="SCP2_sterol-bd_dom_sf"/>
</dbReference>
<proteinExistence type="inferred from homology"/>
<dbReference type="InterPro" id="IPR022902">
    <property type="entry name" value="NAcTrfase_Eis"/>
</dbReference>
<dbReference type="PANTHER" id="PTHR37817">
    <property type="entry name" value="N-ACETYLTRANSFERASE EIS"/>
    <property type="match status" value="1"/>
</dbReference>
<dbReference type="SUPFAM" id="SSF55718">
    <property type="entry name" value="SCP-like"/>
    <property type="match status" value="1"/>
</dbReference>
<comment type="subunit">
    <text evidence="4">Homohexamer; trimer of dimers.</text>
</comment>
<dbReference type="Gene3D" id="3.30.1050.10">
    <property type="entry name" value="SCP2 sterol-binding domain"/>
    <property type="match status" value="1"/>
</dbReference>
<keyword evidence="3 4" id="KW-0012">Acyltransferase</keyword>
<comment type="caution">
    <text evidence="6">The sequence shown here is derived from an EMBL/GenBank/DDBJ whole genome shotgun (WGS) entry which is preliminary data.</text>
</comment>
<evidence type="ECO:0000259" key="5">
    <source>
        <dbReference type="PROSITE" id="PS51186"/>
    </source>
</evidence>
<protein>
    <submittedName>
        <fullName evidence="6">GNAT family N-acetyltransferase</fullName>
    </submittedName>
</protein>
<dbReference type="RefSeq" id="WP_344756771.1">
    <property type="nucleotide sequence ID" value="NZ_BAABAE010000003.1"/>
</dbReference>
<gene>
    <name evidence="6" type="ORF">GCM10022239_22920</name>
</gene>
<dbReference type="HAMAP" id="MF_01812">
    <property type="entry name" value="Eis"/>
    <property type="match status" value="1"/>
</dbReference>
<evidence type="ECO:0000313" key="7">
    <source>
        <dbReference type="Proteomes" id="UP001501004"/>
    </source>
</evidence>
<dbReference type="InterPro" id="IPR051554">
    <property type="entry name" value="Acetyltransferase_Eis"/>
</dbReference>
<keyword evidence="2 4" id="KW-0808">Transferase</keyword>
<evidence type="ECO:0000256" key="4">
    <source>
        <dbReference type="HAMAP-Rule" id="MF_01812"/>
    </source>
</evidence>
<reference evidence="7" key="1">
    <citation type="journal article" date="2019" name="Int. J. Syst. Evol. Microbiol.">
        <title>The Global Catalogue of Microorganisms (GCM) 10K type strain sequencing project: providing services to taxonomists for standard genome sequencing and annotation.</title>
        <authorList>
            <consortium name="The Broad Institute Genomics Platform"/>
            <consortium name="The Broad Institute Genome Sequencing Center for Infectious Disease"/>
            <person name="Wu L."/>
            <person name="Ma J."/>
        </authorList>
    </citation>
    <scope>NUCLEOTIDE SEQUENCE [LARGE SCALE GENOMIC DNA]</scope>
    <source>
        <strain evidence="7">JCM 16949</strain>
    </source>
</reference>
<sequence>MTSDFAHHPVDPEAAGRLSGSGLRLGLVDTDDAGMFRAWLQATSRGFHGSRQDQESLAASMAGLAHRRTTGVWEEGADAVSEPVGTVSSWPAELSLPGGHSVEAWAVSSVSVSPAHRRRGIARAMLEAELATASALGAPLSILTVSESTIYGRFGFAPAVFATNLTIETRRATWVGPLPEGRLRFVTLDDARALLPELHDRGRGGVPGQIDVWGLRWDQFVALAGDDRDRAKKLRAIRYDDAAGVVQGLALYRATGGEEDFTKHVLELEFLLSTTGDAYAALWRFVLGMDLVSEVRAYLRSVDEPLRWQVADQRAIKESIEDHLWVRILDVPIALEARGYAADGRIGLEVSDVYGYAAGRFLLTAGGGAGSVTRVEGAFPDGVPALAMTVNELSSLYLGAVSATVLAASGRVTELTPDAGAAAAALFRSPVTPWLNVWF</sequence>
<dbReference type="PROSITE" id="PS51186">
    <property type="entry name" value="GNAT"/>
    <property type="match status" value="1"/>
</dbReference>
<dbReference type="CDD" id="cd04301">
    <property type="entry name" value="NAT_SF"/>
    <property type="match status" value="1"/>
</dbReference>
<feature type="active site" description="Proton acceptor; via carboxylate" evidence="4">
    <location>
        <position position="439"/>
    </location>
</feature>
<dbReference type="InterPro" id="IPR016181">
    <property type="entry name" value="Acyl_CoA_acyltransferase"/>
</dbReference>
<organism evidence="6 7">
    <name type="scientific">Leifsonella bigeumensis</name>
    <dbReference type="NCBI Taxonomy" id="433643"/>
    <lineage>
        <taxon>Bacteria</taxon>
        <taxon>Bacillati</taxon>
        <taxon>Actinomycetota</taxon>
        <taxon>Actinomycetes</taxon>
        <taxon>Micrococcales</taxon>
        <taxon>Microbacteriaceae</taxon>
        <taxon>Leifsonella</taxon>
    </lineage>
</organism>
<dbReference type="Proteomes" id="UP001501004">
    <property type="component" value="Unassembled WGS sequence"/>
</dbReference>
<accession>A0ABP7FYA3</accession>
<feature type="domain" description="N-acetyltransferase" evidence="5">
    <location>
        <begin position="23"/>
        <end position="189"/>
    </location>
</feature>
<dbReference type="Pfam" id="PF17668">
    <property type="entry name" value="Acetyltransf_17"/>
    <property type="match status" value="1"/>
</dbReference>
<keyword evidence="7" id="KW-1185">Reference proteome</keyword>
<feature type="binding site" evidence="4">
    <location>
        <begin position="118"/>
        <end position="123"/>
    </location>
    <ligand>
        <name>acetyl-CoA</name>
        <dbReference type="ChEBI" id="CHEBI:57288"/>
    </ligand>
</feature>
<dbReference type="EMBL" id="BAABAE010000003">
    <property type="protein sequence ID" value="GAA3746793.1"/>
    <property type="molecule type" value="Genomic_DNA"/>
</dbReference>
<dbReference type="NCBIfam" id="NF002367">
    <property type="entry name" value="PRK01346.1-4"/>
    <property type="match status" value="1"/>
</dbReference>
<dbReference type="InterPro" id="IPR025559">
    <property type="entry name" value="Eis_dom"/>
</dbReference>
<feature type="binding site" evidence="4">
    <location>
        <begin position="146"/>
        <end position="147"/>
    </location>
    <ligand>
        <name>acetyl-CoA</name>
        <dbReference type="ChEBI" id="CHEBI:57288"/>
    </ligand>
</feature>
<dbReference type="InterPro" id="IPR000182">
    <property type="entry name" value="GNAT_dom"/>
</dbReference>
<dbReference type="Gene3D" id="3.40.630.30">
    <property type="match status" value="2"/>
</dbReference>
<dbReference type="Pfam" id="PF13527">
    <property type="entry name" value="Acetyltransf_9"/>
    <property type="match status" value="1"/>
</dbReference>
<dbReference type="PANTHER" id="PTHR37817:SF1">
    <property type="entry name" value="N-ACETYLTRANSFERASE EIS"/>
    <property type="match status" value="1"/>
</dbReference>
<evidence type="ECO:0000256" key="2">
    <source>
        <dbReference type="ARBA" id="ARBA00022679"/>
    </source>
</evidence>
<name>A0ABP7FYA3_9MICO</name>